<organism evidence="1 2">
    <name type="scientific">Pseudomonas imrae</name>
    <dbReference type="NCBI Taxonomy" id="2992837"/>
    <lineage>
        <taxon>Bacteria</taxon>
        <taxon>Pseudomonadati</taxon>
        <taxon>Pseudomonadota</taxon>
        <taxon>Gammaproteobacteria</taxon>
        <taxon>Pseudomonadales</taxon>
        <taxon>Pseudomonadaceae</taxon>
        <taxon>Pseudomonas</taxon>
    </lineage>
</organism>
<dbReference type="EMBL" id="JAPEQY010000016">
    <property type="protein sequence ID" value="MFO2479577.1"/>
    <property type="molecule type" value="Genomic_DNA"/>
</dbReference>
<dbReference type="Proteomes" id="UP001637618">
    <property type="component" value="Unassembled WGS sequence"/>
</dbReference>
<reference evidence="1" key="1">
    <citation type="submission" date="2022-11" db="EMBL/GenBank/DDBJ databases">
        <title>Draft genome sequences of strains of Pseudomonas imrae sp. nov.</title>
        <authorList>
            <person name="Salva Serra F."/>
            <person name="Nimje P."/>
            <person name="Moore E.R.B."/>
            <person name="Marathe N.P."/>
        </authorList>
    </citation>
    <scope>NUCLEOTIDE SEQUENCE</scope>
    <source>
        <strain evidence="1">15FMM2</strain>
    </source>
</reference>
<name>A0ACC7PHT4_9PSED</name>
<accession>A0ACC7PHT4</accession>
<proteinExistence type="predicted"/>
<evidence type="ECO:0000313" key="1">
    <source>
        <dbReference type="EMBL" id="MFO2479577.1"/>
    </source>
</evidence>
<sequence>MLTINHSFSHALDNNTARWTFADTQQSYSIEALGLLVDKCAAKLAAHGFQEQDRVGLILNNSIELVGYLMACWRLNLVAVPLRTKSGKYVNYSDFLSGCNQSCSFQLLLCDKAISNDDIALWRTETGLNIQSEPTFDPPALPSAPAVAVATPQDMAIIQFSSGSTGFPKGVIVTHAMIINQLQHIEHTHTTSRHGVSVRSSASWTPIHHDMGLFTGVLFPLFRGCNHLLATPDYFMRNPARWFKLLSEHQVDLSFITNSALVAALRTVKRLYDNEHVDLSRLHLYISAEKISALVLRKVQERFAPLKLAPEHIHSAYGMAENSLGASASKRGTLKILAVTLGADGEVRLANETDETRIELVSSGEANRHHVISVRDANDQPLPDLKLGEINIESDCLTPGYLNMPEATFAKLKDGRLRTGDLGFMHEQELYFYSRQDDLIVIGGKNIIPEDIEETIEGFDFVRPSGSALLSIENAHTGLMELHLVLEGDANDTGSELARKQQTLTLAVLDIHDALLNRVHFCPKGSIEKTSSGKKRRRVIRQRLIDKQLVPFQPAATGLEPHAISHGEVT</sequence>
<protein>
    <submittedName>
        <fullName evidence="1">AMP-binding protein</fullName>
    </submittedName>
</protein>
<evidence type="ECO:0000313" key="2">
    <source>
        <dbReference type="Proteomes" id="UP001637618"/>
    </source>
</evidence>
<gene>
    <name evidence="1" type="ORF">OOJ96_19420</name>
</gene>
<keyword evidence="2" id="KW-1185">Reference proteome</keyword>
<comment type="caution">
    <text evidence="1">The sequence shown here is derived from an EMBL/GenBank/DDBJ whole genome shotgun (WGS) entry which is preliminary data.</text>
</comment>